<dbReference type="SUPFAM" id="SSF52540">
    <property type="entry name" value="P-loop containing nucleoside triphosphate hydrolases"/>
    <property type="match status" value="1"/>
</dbReference>
<dbReference type="InterPro" id="IPR006689">
    <property type="entry name" value="Small_GTPase_ARF/SAR"/>
</dbReference>
<dbReference type="InterPro" id="IPR005225">
    <property type="entry name" value="Small_GTP-bd"/>
</dbReference>
<accession>A0A0G4EPB7</accession>
<evidence type="ECO:0000256" key="6">
    <source>
        <dbReference type="RuleBase" id="RU003925"/>
    </source>
</evidence>
<dbReference type="Proteomes" id="UP000041254">
    <property type="component" value="Unassembled WGS sequence"/>
</dbReference>
<evidence type="ECO:0000256" key="2">
    <source>
        <dbReference type="ARBA" id="ARBA00022741"/>
    </source>
</evidence>
<proteinExistence type="inferred from homology"/>
<evidence type="ECO:0000313" key="8">
    <source>
        <dbReference type="Proteomes" id="UP000041254"/>
    </source>
</evidence>
<feature type="binding site" evidence="5">
    <location>
        <position position="49"/>
    </location>
    <ligand>
        <name>Mg(2+)</name>
        <dbReference type="ChEBI" id="CHEBI:18420"/>
    </ligand>
</feature>
<evidence type="ECO:0000256" key="3">
    <source>
        <dbReference type="ARBA" id="ARBA00023134"/>
    </source>
</evidence>
<dbReference type="GO" id="GO:0003924">
    <property type="term" value="F:GTPase activity"/>
    <property type="evidence" value="ECO:0007669"/>
    <property type="project" value="InterPro"/>
</dbReference>
<keyword evidence="8" id="KW-1185">Reference proteome</keyword>
<dbReference type="AlphaFoldDB" id="A0A0G4EPB7"/>
<dbReference type="GO" id="GO:0005525">
    <property type="term" value="F:GTP binding"/>
    <property type="evidence" value="ECO:0007669"/>
    <property type="project" value="UniProtKB-KW"/>
</dbReference>
<feature type="binding site" evidence="4">
    <location>
        <position position="71"/>
    </location>
    <ligand>
        <name>GTP</name>
        <dbReference type="ChEBI" id="CHEBI:37565"/>
    </ligand>
</feature>
<protein>
    <recommendedName>
        <fullName evidence="9">ADP-ribosylation factor-like protein 6</fullName>
    </recommendedName>
</protein>
<sequence length="187" mass="21301">MGIFKRLFGLFYKRRTKVKILAVGLDNSGKTTLLKKLRPKKADLSTVPTVGYEFESFSKNGVAFDCVDMSGQSKYRNLWEHYFTDTDGVIFVVDATDKLRFVVVREELETMLSHQEFSRRKIPLLFFANKMDLHDAVTPNELLATLQLDDLAHPWRIFASNALRGEGLEEGVGWLVDAIAEHKTTAK</sequence>
<feature type="binding site" evidence="4">
    <location>
        <begin position="129"/>
        <end position="132"/>
    </location>
    <ligand>
        <name>GTP</name>
        <dbReference type="ChEBI" id="CHEBI:37565"/>
    </ligand>
</feature>
<dbReference type="Gene3D" id="3.40.50.300">
    <property type="entry name" value="P-loop containing nucleotide triphosphate hydrolases"/>
    <property type="match status" value="1"/>
</dbReference>
<dbReference type="PhylomeDB" id="A0A0G4EPB7"/>
<comment type="similarity">
    <text evidence="1 6">Belongs to the small GTPase superfamily. Arf family.</text>
</comment>
<dbReference type="OrthoDB" id="2011769at2759"/>
<dbReference type="EMBL" id="CDMY01000285">
    <property type="protein sequence ID" value="CEL99657.1"/>
    <property type="molecule type" value="Genomic_DNA"/>
</dbReference>
<dbReference type="PRINTS" id="PR00328">
    <property type="entry name" value="SAR1GTPBP"/>
</dbReference>
<dbReference type="STRING" id="1169540.A0A0G4EPB7"/>
<keyword evidence="5" id="KW-0460">Magnesium</keyword>
<organism evidence="7 8">
    <name type="scientific">Vitrella brassicaformis (strain CCMP3155)</name>
    <dbReference type="NCBI Taxonomy" id="1169540"/>
    <lineage>
        <taxon>Eukaryota</taxon>
        <taxon>Sar</taxon>
        <taxon>Alveolata</taxon>
        <taxon>Colpodellida</taxon>
        <taxon>Vitrellaceae</taxon>
        <taxon>Vitrella</taxon>
    </lineage>
</organism>
<dbReference type="FunFam" id="3.40.50.300:FF:001166">
    <property type="entry name" value="ADP-ribosylation factor D"/>
    <property type="match status" value="1"/>
</dbReference>
<dbReference type="InterPro" id="IPR024156">
    <property type="entry name" value="Small_GTPase_ARF"/>
</dbReference>
<gene>
    <name evidence="7" type="ORF">Vbra_20709</name>
</gene>
<feature type="binding site" evidence="5">
    <location>
        <position position="31"/>
    </location>
    <ligand>
        <name>Mg(2+)</name>
        <dbReference type="ChEBI" id="CHEBI:18420"/>
    </ligand>
</feature>
<evidence type="ECO:0000256" key="1">
    <source>
        <dbReference type="ARBA" id="ARBA00010290"/>
    </source>
</evidence>
<dbReference type="InterPro" id="IPR027417">
    <property type="entry name" value="P-loop_NTPase"/>
</dbReference>
<feature type="binding site" evidence="4">
    <location>
        <begin position="24"/>
        <end position="31"/>
    </location>
    <ligand>
        <name>GTP</name>
        <dbReference type="ChEBI" id="CHEBI:37565"/>
    </ligand>
</feature>
<dbReference type="SMART" id="SM00177">
    <property type="entry name" value="ARF"/>
    <property type="match status" value="1"/>
</dbReference>
<keyword evidence="5" id="KW-0479">Metal-binding</keyword>
<name>A0A0G4EPB7_VITBC</name>
<evidence type="ECO:0000256" key="4">
    <source>
        <dbReference type="PIRSR" id="PIRSR606689-1"/>
    </source>
</evidence>
<dbReference type="PANTHER" id="PTHR11711">
    <property type="entry name" value="ADP RIBOSYLATION FACTOR-RELATED"/>
    <property type="match status" value="1"/>
</dbReference>
<dbReference type="PROSITE" id="PS51419">
    <property type="entry name" value="RAB"/>
    <property type="match status" value="1"/>
</dbReference>
<dbReference type="SMART" id="SM00178">
    <property type="entry name" value="SAR"/>
    <property type="match status" value="1"/>
</dbReference>
<dbReference type="Pfam" id="PF00025">
    <property type="entry name" value="Arf"/>
    <property type="match status" value="1"/>
</dbReference>
<dbReference type="SMART" id="SM00175">
    <property type="entry name" value="RAB"/>
    <property type="match status" value="1"/>
</dbReference>
<dbReference type="PROSITE" id="PS51417">
    <property type="entry name" value="ARF"/>
    <property type="match status" value="1"/>
</dbReference>
<evidence type="ECO:0000313" key="7">
    <source>
        <dbReference type="EMBL" id="CEL99657.1"/>
    </source>
</evidence>
<dbReference type="GO" id="GO:0046872">
    <property type="term" value="F:metal ion binding"/>
    <property type="evidence" value="ECO:0007669"/>
    <property type="project" value="UniProtKB-KW"/>
</dbReference>
<dbReference type="VEuPathDB" id="CryptoDB:Vbra_20709"/>
<keyword evidence="3 4" id="KW-0342">GTP-binding</keyword>
<evidence type="ECO:0008006" key="9">
    <source>
        <dbReference type="Google" id="ProtNLM"/>
    </source>
</evidence>
<keyword evidence="2 4" id="KW-0547">Nucleotide-binding</keyword>
<reference evidence="7 8" key="1">
    <citation type="submission" date="2014-11" db="EMBL/GenBank/DDBJ databases">
        <authorList>
            <person name="Zhu J."/>
            <person name="Qi W."/>
            <person name="Song R."/>
        </authorList>
    </citation>
    <scope>NUCLEOTIDE SEQUENCE [LARGE SCALE GENOMIC DNA]</scope>
</reference>
<dbReference type="NCBIfam" id="TIGR00231">
    <property type="entry name" value="small_GTP"/>
    <property type="match status" value="1"/>
</dbReference>
<dbReference type="OMA" id="NKPWHIC"/>
<evidence type="ECO:0000256" key="5">
    <source>
        <dbReference type="PIRSR" id="PIRSR606689-2"/>
    </source>
</evidence>
<dbReference type="InParanoid" id="A0A0G4EPB7"/>